<comment type="cofactor">
    <cofactor evidence="7">
        <name>Zn(2+)</name>
        <dbReference type="ChEBI" id="CHEBI:29105"/>
    </cofactor>
    <text evidence="7">Binds 1 zinc ion per subunit.</text>
</comment>
<dbReference type="AlphaFoldDB" id="A0A0G1DKM1"/>
<feature type="binding site" evidence="8">
    <location>
        <position position="114"/>
    </location>
    <ligand>
        <name>Fe cation</name>
        <dbReference type="ChEBI" id="CHEBI:24875"/>
    </ligand>
</feature>
<organism evidence="9 10">
    <name type="scientific">Candidatus Gottesmanbacteria bacterium GW2011_GWA2_43_14</name>
    <dbReference type="NCBI Taxonomy" id="1618443"/>
    <lineage>
        <taxon>Bacteria</taxon>
        <taxon>Candidatus Gottesmaniibacteriota</taxon>
    </lineage>
</organism>
<evidence type="ECO:0000256" key="6">
    <source>
        <dbReference type="ARBA" id="ARBA00023163"/>
    </source>
</evidence>
<dbReference type="Pfam" id="PF01475">
    <property type="entry name" value="FUR"/>
    <property type="match status" value="1"/>
</dbReference>
<evidence type="ECO:0000256" key="2">
    <source>
        <dbReference type="ARBA" id="ARBA00022491"/>
    </source>
</evidence>
<accession>A0A0G1DKM1</accession>
<dbReference type="Proteomes" id="UP000034894">
    <property type="component" value="Unassembled WGS sequence"/>
</dbReference>
<feature type="binding site" evidence="8">
    <location>
        <position position="135"/>
    </location>
    <ligand>
        <name>Fe cation</name>
        <dbReference type="ChEBI" id="CHEBI:24875"/>
    </ligand>
</feature>
<gene>
    <name evidence="9" type="ORF">UV73_C0003G0039</name>
</gene>
<evidence type="ECO:0000256" key="8">
    <source>
        <dbReference type="PIRSR" id="PIRSR602481-2"/>
    </source>
</evidence>
<sequence>MAFFEHLKPDENILTDATVLHYDWSVENINSLIAKIKSRGHKITRGRKRILQILLNLNAPVTASELMKLLEEKEATLNKTTVYRELEFLQKEGLVRTVQLDERKQRFELIKGDHHHHLVCKNCKNVEDVAFASLEEQMKMFEKQLKYKSQFREIKHSLEFFGLCRHCQ</sequence>
<dbReference type="InterPro" id="IPR036390">
    <property type="entry name" value="WH_DNA-bd_sf"/>
</dbReference>
<protein>
    <submittedName>
        <fullName evidence="9">Fe2+/Zn2+ uptake regulation protein, Fur family transcriptional regulator, ferric uptake regulator</fullName>
    </submittedName>
</protein>
<dbReference type="PANTHER" id="PTHR33202:SF7">
    <property type="entry name" value="FERRIC UPTAKE REGULATION PROTEIN"/>
    <property type="match status" value="1"/>
</dbReference>
<keyword evidence="3 7" id="KW-0862">Zinc</keyword>
<dbReference type="InterPro" id="IPR036388">
    <property type="entry name" value="WH-like_DNA-bd_sf"/>
</dbReference>
<dbReference type="InterPro" id="IPR043135">
    <property type="entry name" value="Fur_C"/>
</dbReference>
<keyword evidence="4" id="KW-0805">Transcription regulation</keyword>
<keyword evidence="5" id="KW-0238">DNA-binding</keyword>
<feature type="binding site" evidence="7">
    <location>
        <position position="164"/>
    </location>
    <ligand>
        <name>Zn(2+)</name>
        <dbReference type="ChEBI" id="CHEBI:29105"/>
    </ligand>
</feature>
<reference evidence="9 10" key="1">
    <citation type="journal article" date="2015" name="Nature">
        <title>rRNA introns, odd ribosomes, and small enigmatic genomes across a large radiation of phyla.</title>
        <authorList>
            <person name="Brown C.T."/>
            <person name="Hug L.A."/>
            <person name="Thomas B.C."/>
            <person name="Sharon I."/>
            <person name="Castelle C.J."/>
            <person name="Singh A."/>
            <person name="Wilkins M.J."/>
            <person name="Williams K.H."/>
            <person name="Banfield J.F."/>
        </authorList>
    </citation>
    <scope>NUCLEOTIDE SEQUENCE [LARGE SCALE GENOMIC DNA]</scope>
</reference>
<evidence type="ECO:0000256" key="5">
    <source>
        <dbReference type="ARBA" id="ARBA00023125"/>
    </source>
</evidence>
<evidence type="ECO:0000256" key="7">
    <source>
        <dbReference type="PIRSR" id="PIRSR602481-1"/>
    </source>
</evidence>
<dbReference type="GO" id="GO:1900376">
    <property type="term" value="P:regulation of secondary metabolite biosynthetic process"/>
    <property type="evidence" value="ECO:0007669"/>
    <property type="project" value="TreeGrafter"/>
</dbReference>
<evidence type="ECO:0000313" key="10">
    <source>
        <dbReference type="Proteomes" id="UP000034894"/>
    </source>
</evidence>
<keyword evidence="6" id="KW-0804">Transcription</keyword>
<keyword evidence="7" id="KW-0479">Metal-binding</keyword>
<dbReference type="EMBL" id="LCFP01000003">
    <property type="protein sequence ID" value="KKS98097.1"/>
    <property type="molecule type" value="Genomic_DNA"/>
</dbReference>
<dbReference type="GO" id="GO:0003700">
    <property type="term" value="F:DNA-binding transcription factor activity"/>
    <property type="evidence" value="ECO:0007669"/>
    <property type="project" value="InterPro"/>
</dbReference>
<comment type="cofactor">
    <cofactor evidence="8">
        <name>Mn(2+)</name>
        <dbReference type="ChEBI" id="CHEBI:29035"/>
    </cofactor>
    <cofactor evidence="8">
        <name>Fe(2+)</name>
        <dbReference type="ChEBI" id="CHEBI:29033"/>
    </cofactor>
    <text evidence="8">Binds 1 Mn(2+) or Fe(2+) ion per subunit.</text>
</comment>
<dbReference type="STRING" id="1618443.UV73_C0003G0039"/>
<evidence type="ECO:0000313" key="9">
    <source>
        <dbReference type="EMBL" id="KKS98097.1"/>
    </source>
</evidence>
<dbReference type="SUPFAM" id="SSF46785">
    <property type="entry name" value="Winged helix' DNA-binding domain"/>
    <property type="match status" value="1"/>
</dbReference>
<dbReference type="GO" id="GO:0000976">
    <property type="term" value="F:transcription cis-regulatory region binding"/>
    <property type="evidence" value="ECO:0007669"/>
    <property type="project" value="TreeGrafter"/>
</dbReference>
<proteinExistence type="inferred from homology"/>
<dbReference type="Gene3D" id="3.30.1490.190">
    <property type="match status" value="1"/>
</dbReference>
<name>A0A0G1DKM1_9BACT</name>
<dbReference type="PANTHER" id="PTHR33202">
    <property type="entry name" value="ZINC UPTAKE REGULATION PROTEIN"/>
    <property type="match status" value="1"/>
</dbReference>
<dbReference type="CDD" id="cd07153">
    <property type="entry name" value="Fur_like"/>
    <property type="match status" value="1"/>
</dbReference>
<feature type="binding site" evidence="7">
    <location>
        <position position="123"/>
    </location>
    <ligand>
        <name>Zn(2+)</name>
        <dbReference type="ChEBI" id="CHEBI:29105"/>
    </ligand>
</feature>
<keyword evidence="2" id="KW-0678">Repressor</keyword>
<comment type="similarity">
    <text evidence="1">Belongs to the Fur family.</text>
</comment>
<comment type="caution">
    <text evidence="9">The sequence shown here is derived from an EMBL/GenBank/DDBJ whole genome shotgun (WGS) entry which is preliminary data.</text>
</comment>
<dbReference type="Gene3D" id="1.10.10.10">
    <property type="entry name" value="Winged helix-like DNA-binding domain superfamily/Winged helix DNA-binding domain"/>
    <property type="match status" value="1"/>
</dbReference>
<evidence type="ECO:0000256" key="3">
    <source>
        <dbReference type="ARBA" id="ARBA00022833"/>
    </source>
</evidence>
<feature type="binding site" evidence="7">
    <location>
        <position position="167"/>
    </location>
    <ligand>
        <name>Zn(2+)</name>
        <dbReference type="ChEBI" id="CHEBI:29105"/>
    </ligand>
</feature>
<feature type="binding site" evidence="7">
    <location>
        <position position="120"/>
    </location>
    <ligand>
        <name>Zn(2+)</name>
        <dbReference type="ChEBI" id="CHEBI:29105"/>
    </ligand>
</feature>
<dbReference type="InterPro" id="IPR002481">
    <property type="entry name" value="FUR"/>
</dbReference>
<dbReference type="GO" id="GO:0008270">
    <property type="term" value="F:zinc ion binding"/>
    <property type="evidence" value="ECO:0007669"/>
    <property type="project" value="TreeGrafter"/>
</dbReference>
<dbReference type="GO" id="GO:0045892">
    <property type="term" value="P:negative regulation of DNA-templated transcription"/>
    <property type="evidence" value="ECO:0007669"/>
    <property type="project" value="TreeGrafter"/>
</dbReference>
<feature type="binding site" evidence="8">
    <location>
        <position position="156"/>
    </location>
    <ligand>
        <name>Fe cation</name>
        <dbReference type="ChEBI" id="CHEBI:24875"/>
    </ligand>
</feature>
<keyword evidence="8" id="KW-0408">Iron</keyword>
<evidence type="ECO:0000256" key="4">
    <source>
        <dbReference type="ARBA" id="ARBA00023015"/>
    </source>
</evidence>
<evidence type="ECO:0000256" key="1">
    <source>
        <dbReference type="ARBA" id="ARBA00007957"/>
    </source>
</evidence>